<feature type="transmembrane region" description="Helical" evidence="1">
    <location>
        <begin position="119"/>
        <end position="139"/>
    </location>
</feature>
<keyword evidence="1" id="KW-0472">Membrane</keyword>
<evidence type="ECO:0000313" key="2">
    <source>
        <dbReference type="EMBL" id="BFH72837.1"/>
    </source>
</evidence>
<protein>
    <submittedName>
        <fullName evidence="2">Uncharacterized protein</fullName>
    </submittedName>
</protein>
<feature type="transmembrane region" description="Helical" evidence="1">
    <location>
        <begin position="145"/>
        <end position="161"/>
    </location>
</feature>
<feature type="transmembrane region" description="Helical" evidence="1">
    <location>
        <begin position="12"/>
        <end position="30"/>
    </location>
</feature>
<dbReference type="GeneID" id="92353713"/>
<feature type="transmembrane region" description="Helical" evidence="1">
    <location>
        <begin position="69"/>
        <end position="89"/>
    </location>
</feature>
<dbReference type="RefSeq" id="WP_369611033.1">
    <property type="nucleotide sequence ID" value="NZ_AP031322.1"/>
</dbReference>
<proteinExistence type="predicted"/>
<dbReference type="KEGG" id="sjv:SJAV_07810"/>
<gene>
    <name evidence="2" type="ORF">SJAV_07810</name>
</gene>
<keyword evidence="1" id="KW-1133">Transmembrane helix</keyword>
<feature type="transmembrane region" description="Helical" evidence="1">
    <location>
        <begin position="95"/>
        <end position="112"/>
    </location>
</feature>
<evidence type="ECO:0000256" key="1">
    <source>
        <dbReference type="SAM" id="Phobius"/>
    </source>
</evidence>
<sequence>MEYFRFGNLTSIVAGFLILAVLIQIAFFGLKSVFTLPILAQFWIIWILSIPAFLFYHKSPLRRKFFMNYMAPLAIGITLIGLILASFHYFLGLELIVLGYIFEPVAGISIYLTVNKILLASNLFFWGAVIYTIGLPLYLFNISEVAILGDVIKIIGLIILGEKIKERKIL</sequence>
<accession>A0AAT9GPL6</accession>
<feature type="transmembrane region" description="Helical" evidence="1">
    <location>
        <begin position="36"/>
        <end position="57"/>
    </location>
</feature>
<reference evidence="2" key="1">
    <citation type="submission" date="2024-03" db="EMBL/GenBank/DDBJ databases">
        <title>Complete genome sequence of Sulfurisphaera javensis strain KD-1.</title>
        <authorList>
            <person name="Sakai H."/>
            <person name="Nur N."/>
            <person name="Suwanto A."/>
            <person name="Kurosawa N."/>
        </authorList>
    </citation>
    <scope>NUCLEOTIDE SEQUENCE</scope>
    <source>
        <strain evidence="2">KD-1</strain>
    </source>
</reference>
<dbReference type="EMBL" id="AP031322">
    <property type="protein sequence ID" value="BFH72837.1"/>
    <property type="molecule type" value="Genomic_DNA"/>
</dbReference>
<dbReference type="AlphaFoldDB" id="A0AAT9GPL6"/>
<keyword evidence="1" id="KW-0812">Transmembrane</keyword>
<organism evidence="2">
    <name type="scientific">Sulfurisphaera javensis</name>
    <dbReference type="NCBI Taxonomy" id="2049879"/>
    <lineage>
        <taxon>Archaea</taxon>
        <taxon>Thermoproteota</taxon>
        <taxon>Thermoprotei</taxon>
        <taxon>Sulfolobales</taxon>
        <taxon>Sulfolobaceae</taxon>
        <taxon>Sulfurisphaera</taxon>
    </lineage>
</organism>
<name>A0AAT9GPL6_9CREN</name>